<feature type="transmembrane region" description="Helical" evidence="1">
    <location>
        <begin position="103"/>
        <end position="126"/>
    </location>
</feature>
<feature type="transmembrane region" description="Helical" evidence="1">
    <location>
        <begin position="269"/>
        <end position="287"/>
    </location>
</feature>
<protein>
    <submittedName>
        <fullName evidence="2">Uncharacterized protein</fullName>
    </submittedName>
</protein>
<keyword evidence="1" id="KW-1133">Transmembrane helix</keyword>
<reference evidence="2 3" key="1">
    <citation type="submission" date="2012-10" db="EMBL/GenBank/DDBJ databases">
        <authorList>
            <person name="Zafar N."/>
            <person name="Inman J."/>
            <person name="Hall N."/>
            <person name="Lorenzi H."/>
            <person name="Caler E."/>
        </authorList>
    </citation>
    <scope>NUCLEOTIDE SEQUENCE [LARGE SCALE GENOMIC DNA]</scope>
    <source>
        <strain evidence="2 3">IP1</strain>
    </source>
</reference>
<dbReference type="RefSeq" id="XP_004183813.1">
    <property type="nucleotide sequence ID" value="XM_004183765.1"/>
</dbReference>
<feature type="transmembrane region" description="Helical" evidence="1">
    <location>
        <begin position="21"/>
        <end position="40"/>
    </location>
</feature>
<organism evidence="2 3">
    <name type="scientific">Entamoeba invadens IP1</name>
    <dbReference type="NCBI Taxonomy" id="370355"/>
    <lineage>
        <taxon>Eukaryota</taxon>
        <taxon>Amoebozoa</taxon>
        <taxon>Evosea</taxon>
        <taxon>Archamoebae</taxon>
        <taxon>Mastigamoebida</taxon>
        <taxon>Entamoebidae</taxon>
        <taxon>Entamoeba</taxon>
    </lineage>
</organism>
<dbReference type="GeneID" id="14883710"/>
<evidence type="ECO:0000313" key="2">
    <source>
        <dbReference type="EMBL" id="ELP84467.1"/>
    </source>
</evidence>
<dbReference type="EMBL" id="KB207112">
    <property type="protein sequence ID" value="ELP84467.1"/>
    <property type="molecule type" value="Genomic_DNA"/>
</dbReference>
<sequence>MEEYLKSIERRHTHGIPIFRYLTCFVLSNLPLLFLAYYAITLVVSKTMGEYSTFVARQKYSLTNKPPMDPQTITIVTGILISILSVIWPTHTKISISLPKLHLLMTSYIFYSFMKIVIKSLSYVLLDSTTSAYHASFKSVSSFSFASTFYFLTFSNILASSDHQTFDASKMFVCENKSAINAINSQTEINGYYVNYYLQGLEYPPSPFSVFYQAVGPFSSRFSKCCERMVFGLRCRYHFVMYHLLLLFMLCVIFTTNDMYENGNHTLKQVIYGVLIAYIAVFLKDLLHFYCRDCFFDSMAVNGLFLFAFHVTDKHLGIVFGWPHVISVFNGVLAFFLQKKFDTEM</sequence>
<evidence type="ECO:0000313" key="3">
    <source>
        <dbReference type="Proteomes" id="UP000014680"/>
    </source>
</evidence>
<dbReference type="VEuPathDB" id="AmoebaDB:EIN_168620"/>
<proteinExistence type="predicted"/>
<feature type="transmembrane region" description="Helical" evidence="1">
    <location>
        <begin position="132"/>
        <end position="152"/>
    </location>
</feature>
<name>A0A0A1TVL2_ENTIV</name>
<accession>A0A0A1TVL2</accession>
<dbReference type="KEGG" id="eiv:EIN_168620"/>
<keyword evidence="1" id="KW-0812">Transmembrane</keyword>
<gene>
    <name evidence="2" type="ORF">EIN_168620</name>
</gene>
<keyword evidence="3" id="KW-1185">Reference proteome</keyword>
<dbReference type="OMA" id="SKCCERM"/>
<dbReference type="Proteomes" id="UP000014680">
    <property type="component" value="Unassembled WGS sequence"/>
</dbReference>
<keyword evidence="1" id="KW-0472">Membrane</keyword>
<feature type="transmembrane region" description="Helical" evidence="1">
    <location>
        <begin position="318"/>
        <end position="337"/>
    </location>
</feature>
<dbReference type="AlphaFoldDB" id="A0A0A1TVL2"/>
<evidence type="ECO:0000256" key="1">
    <source>
        <dbReference type="SAM" id="Phobius"/>
    </source>
</evidence>
<dbReference type="OrthoDB" id="29471at2759"/>
<feature type="transmembrane region" description="Helical" evidence="1">
    <location>
        <begin position="72"/>
        <end position="91"/>
    </location>
</feature>
<feature type="transmembrane region" description="Helical" evidence="1">
    <location>
        <begin position="239"/>
        <end position="257"/>
    </location>
</feature>